<sequence length="249" mass="26964">MADAEKPRAAVFARTDSGQTIHLPDATIEATGPNTLKITEQDSAETAPADRAATPSPTVLAELVGTIRDLQALQQPLVDALRHIREDMHRARRCGDEWAMEWMSDVWAELPLAVRAAGGDEDAAHELAAAGVQPPTTEADDVRARFEALAVDWEQRGEYGDSSLLWGARAIRATLEATGTQLPTMRKADTATQCVHCWREIEDRGDPGFGAYTPRWVHVSGGYQTCNPQLPNSPRATPPAAPAAPEEPQ</sequence>
<dbReference type="EMBL" id="JAAGMP010000314">
    <property type="protein sequence ID" value="NEC17922.1"/>
    <property type="molecule type" value="Genomic_DNA"/>
</dbReference>
<proteinExistence type="predicted"/>
<protein>
    <submittedName>
        <fullName evidence="2">Uncharacterized protein</fullName>
    </submittedName>
</protein>
<comment type="caution">
    <text evidence="2">The sequence shown here is derived from an EMBL/GenBank/DDBJ whole genome shotgun (WGS) entry which is preliminary data.</text>
</comment>
<reference evidence="2 3" key="1">
    <citation type="submission" date="2020-01" db="EMBL/GenBank/DDBJ databases">
        <title>Insect and environment-associated Actinomycetes.</title>
        <authorList>
            <person name="Currrie C."/>
            <person name="Chevrette M."/>
            <person name="Carlson C."/>
            <person name="Stubbendieck R."/>
            <person name="Wendt-Pienkowski E."/>
        </authorList>
    </citation>
    <scope>NUCLEOTIDE SEQUENCE [LARGE SCALE GENOMIC DNA]</scope>
    <source>
        <strain evidence="2 3">SID7590</strain>
    </source>
</reference>
<feature type="region of interest" description="Disordered" evidence="1">
    <location>
        <begin position="227"/>
        <end position="249"/>
    </location>
</feature>
<accession>A0A7K3RSR9</accession>
<name>A0A7K3RSR9_9ACTN</name>
<evidence type="ECO:0000313" key="3">
    <source>
        <dbReference type="Proteomes" id="UP000469670"/>
    </source>
</evidence>
<dbReference type="AlphaFoldDB" id="A0A7K3RSR9"/>
<dbReference type="Proteomes" id="UP000469670">
    <property type="component" value="Unassembled WGS sequence"/>
</dbReference>
<feature type="compositionally biased region" description="Pro residues" evidence="1">
    <location>
        <begin position="236"/>
        <end position="249"/>
    </location>
</feature>
<evidence type="ECO:0000313" key="2">
    <source>
        <dbReference type="EMBL" id="NEC17922.1"/>
    </source>
</evidence>
<dbReference type="RefSeq" id="WP_164200571.1">
    <property type="nucleotide sequence ID" value="NZ_JAAGMP010000314.1"/>
</dbReference>
<gene>
    <name evidence="2" type="ORF">G3I50_06545</name>
</gene>
<evidence type="ECO:0000256" key="1">
    <source>
        <dbReference type="SAM" id="MobiDB-lite"/>
    </source>
</evidence>
<organism evidence="2 3">
    <name type="scientific">Streptomyces parvus</name>
    <dbReference type="NCBI Taxonomy" id="66428"/>
    <lineage>
        <taxon>Bacteria</taxon>
        <taxon>Bacillati</taxon>
        <taxon>Actinomycetota</taxon>
        <taxon>Actinomycetes</taxon>
        <taxon>Kitasatosporales</taxon>
        <taxon>Streptomycetaceae</taxon>
        <taxon>Streptomyces</taxon>
    </lineage>
</organism>